<feature type="domain" description="N-acetyltransferase" evidence="1">
    <location>
        <begin position="2"/>
        <end position="141"/>
    </location>
</feature>
<dbReference type="CDD" id="cd04301">
    <property type="entry name" value="NAT_SF"/>
    <property type="match status" value="1"/>
</dbReference>
<accession>A0AAE4SBD3</accession>
<sequence>MYRIRNAELYDMDFVMDLVEQEGWNPGLLDGENFFHADPEGFFIGEVDGERIGCISAVRYGTFGFLGLYIVKEGYRHQGYGIALWNHAVRRLKHCTVGLDGVVEQQENYKKSGFLFAYNNLRFSGVVQAAAPATRHIVPADIGSFSAIAAYDARHFPAQREIFLSHWLGMGNSRTLCYCEDGVLRGYGTIRECVSGYKIGPLFADTDAIAETLFLSLAEFTNGAVISLDIAELNESARAMCERYGMEKSFETARMYIGDAPVLSSGVYGITTFELG</sequence>
<gene>
    <name evidence="2" type="ORF">McpCs1_02340</name>
</gene>
<comment type="caution">
    <text evidence="2">The sequence shown here is derived from an EMBL/GenBank/DDBJ whole genome shotgun (WGS) entry which is preliminary data.</text>
</comment>
<dbReference type="RefSeq" id="WP_338095414.1">
    <property type="nucleotide sequence ID" value="NZ_JAWDKB010000001.1"/>
</dbReference>
<proteinExistence type="predicted"/>
<reference evidence="2 3" key="1">
    <citation type="submission" date="2023-06" db="EMBL/GenBank/DDBJ databases">
        <title>Genome sequence of Methancorpusculaceae sp. Cs1.</title>
        <authorList>
            <person name="Protasov E."/>
            <person name="Platt K."/>
            <person name="Poehlein A."/>
            <person name="Daniel R."/>
            <person name="Brune A."/>
        </authorList>
    </citation>
    <scope>NUCLEOTIDE SEQUENCE [LARGE SCALE GENOMIC DNA]</scope>
    <source>
        <strain evidence="2 3">Cs1</strain>
    </source>
</reference>
<dbReference type="Pfam" id="PF00583">
    <property type="entry name" value="Acetyltransf_1"/>
    <property type="match status" value="1"/>
</dbReference>
<organism evidence="2 3">
    <name type="scientific">Methanorbis rubei</name>
    <dbReference type="NCBI Taxonomy" id="3028300"/>
    <lineage>
        <taxon>Archaea</taxon>
        <taxon>Methanobacteriati</taxon>
        <taxon>Methanobacteriota</taxon>
        <taxon>Stenosarchaea group</taxon>
        <taxon>Methanomicrobia</taxon>
        <taxon>Methanomicrobiales</taxon>
        <taxon>Methanocorpusculaceae</taxon>
        <taxon>Methanorbis</taxon>
    </lineage>
</organism>
<evidence type="ECO:0000313" key="2">
    <source>
        <dbReference type="EMBL" id="MDV0442879.1"/>
    </source>
</evidence>
<evidence type="ECO:0000259" key="1">
    <source>
        <dbReference type="PROSITE" id="PS51186"/>
    </source>
</evidence>
<protein>
    <recommendedName>
        <fullName evidence="1">N-acetyltransferase domain-containing protein</fullName>
    </recommendedName>
</protein>
<dbReference type="EMBL" id="JAWDKB010000001">
    <property type="protein sequence ID" value="MDV0442879.1"/>
    <property type="molecule type" value="Genomic_DNA"/>
</dbReference>
<dbReference type="InterPro" id="IPR016181">
    <property type="entry name" value="Acyl_CoA_acyltransferase"/>
</dbReference>
<dbReference type="PANTHER" id="PTHR47237">
    <property type="entry name" value="SLL0310 PROTEIN"/>
    <property type="match status" value="1"/>
</dbReference>
<dbReference type="Gene3D" id="3.40.630.90">
    <property type="match status" value="1"/>
</dbReference>
<dbReference type="InterPro" id="IPR052729">
    <property type="entry name" value="Acyl/Acetyltrans_Enzymes"/>
</dbReference>
<dbReference type="InterPro" id="IPR041496">
    <property type="entry name" value="YitH/HolE_GNAT"/>
</dbReference>
<dbReference type="Proteomes" id="UP001283212">
    <property type="component" value="Unassembled WGS sequence"/>
</dbReference>
<dbReference type="Pfam" id="PF18014">
    <property type="entry name" value="Acetyltransf_18"/>
    <property type="match status" value="1"/>
</dbReference>
<dbReference type="Gene3D" id="3.40.630.30">
    <property type="match status" value="1"/>
</dbReference>
<name>A0AAE4SBD3_9EURY</name>
<dbReference type="SUPFAM" id="SSF55729">
    <property type="entry name" value="Acyl-CoA N-acyltransferases (Nat)"/>
    <property type="match status" value="1"/>
</dbReference>
<dbReference type="GO" id="GO:0016747">
    <property type="term" value="F:acyltransferase activity, transferring groups other than amino-acyl groups"/>
    <property type="evidence" value="ECO:0007669"/>
    <property type="project" value="InterPro"/>
</dbReference>
<dbReference type="AlphaFoldDB" id="A0AAE4SBD3"/>
<dbReference type="PANTHER" id="PTHR47237:SF1">
    <property type="entry name" value="SLL0310 PROTEIN"/>
    <property type="match status" value="1"/>
</dbReference>
<keyword evidence="3" id="KW-1185">Reference proteome</keyword>
<dbReference type="PROSITE" id="PS51186">
    <property type="entry name" value="GNAT"/>
    <property type="match status" value="1"/>
</dbReference>
<dbReference type="InterPro" id="IPR000182">
    <property type="entry name" value="GNAT_dom"/>
</dbReference>
<evidence type="ECO:0000313" key="3">
    <source>
        <dbReference type="Proteomes" id="UP001283212"/>
    </source>
</evidence>